<feature type="transmembrane region" description="Helical" evidence="1">
    <location>
        <begin position="12"/>
        <end position="31"/>
    </location>
</feature>
<keyword evidence="3" id="KW-1185">Reference proteome</keyword>
<dbReference type="PANTHER" id="PTHR37919">
    <property type="entry name" value="PROTEIN CBG05606"/>
    <property type="match status" value="1"/>
</dbReference>
<evidence type="ECO:0000313" key="3">
    <source>
        <dbReference type="Proteomes" id="UP000664169"/>
    </source>
</evidence>
<organism evidence="2 3">
    <name type="scientific">Gomphillus americanus</name>
    <dbReference type="NCBI Taxonomy" id="1940652"/>
    <lineage>
        <taxon>Eukaryota</taxon>
        <taxon>Fungi</taxon>
        <taxon>Dikarya</taxon>
        <taxon>Ascomycota</taxon>
        <taxon>Pezizomycotina</taxon>
        <taxon>Lecanoromycetes</taxon>
        <taxon>OSLEUM clade</taxon>
        <taxon>Ostropomycetidae</taxon>
        <taxon>Ostropales</taxon>
        <taxon>Graphidaceae</taxon>
        <taxon>Gomphilloideae</taxon>
        <taxon>Gomphillus</taxon>
    </lineage>
</organism>
<feature type="transmembrane region" description="Helical" evidence="1">
    <location>
        <begin position="75"/>
        <end position="94"/>
    </location>
</feature>
<accession>A0A8H3INT6</accession>
<keyword evidence="1" id="KW-0812">Transmembrane</keyword>
<dbReference type="EMBL" id="CAJPDQ010000028">
    <property type="protein sequence ID" value="CAF9927805.1"/>
    <property type="molecule type" value="Genomic_DNA"/>
</dbReference>
<dbReference type="PANTHER" id="PTHR37919:SF2">
    <property type="entry name" value="EXPERA DOMAIN-CONTAINING PROTEIN"/>
    <property type="match status" value="1"/>
</dbReference>
<keyword evidence="1" id="KW-1133">Transmembrane helix</keyword>
<evidence type="ECO:0000313" key="2">
    <source>
        <dbReference type="EMBL" id="CAF9927805.1"/>
    </source>
</evidence>
<dbReference type="AlphaFoldDB" id="A0A8H3INT6"/>
<name>A0A8H3INT6_9LECA</name>
<dbReference type="OrthoDB" id="60858at2759"/>
<proteinExistence type="predicted"/>
<reference evidence="2" key="1">
    <citation type="submission" date="2021-03" db="EMBL/GenBank/DDBJ databases">
        <authorList>
            <person name="Tagirdzhanova G."/>
        </authorList>
    </citation>
    <scope>NUCLEOTIDE SEQUENCE</scope>
</reference>
<dbReference type="Proteomes" id="UP000664169">
    <property type="component" value="Unassembled WGS sequence"/>
</dbReference>
<keyword evidence="1" id="KW-0472">Membrane</keyword>
<sequence>MPFTHENSPRLTVWLILLIPFTIWNATYVLLRPYSLPGGKWHKPFSWNENYASVDLMYSRRNWESGDGFVAAHDILHLTECALAASYLWIIFVYGKPIKGLRRNVTGKHASLAVILGLMEGAMTLEMTLMCSE</sequence>
<comment type="caution">
    <text evidence="2">The sequence shown here is derived from an EMBL/GenBank/DDBJ whole genome shotgun (WGS) entry which is preliminary data.</text>
</comment>
<protein>
    <submittedName>
        <fullName evidence="2">Uncharacterized protein</fullName>
    </submittedName>
</protein>
<gene>
    <name evidence="2" type="ORF">GOMPHAMPRED_004492</name>
</gene>
<evidence type="ECO:0000256" key="1">
    <source>
        <dbReference type="SAM" id="Phobius"/>
    </source>
</evidence>